<dbReference type="PROSITE" id="PS01124">
    <property type="entry name" value="HTH_ARAC_FAMILY_2"/>
    <property type="match status" value="1"/>
</dbReference>
<reference evidence="5 6" key="1">
    <citation type="submission" date="2017-06" db="EMBL/GenBank/DDBJ databases">
        <title>Sequencing and comparative analysis of myxobacterial genomes.</title>
        <authorList>
            <person name="Rupp O."/>
            <person name="Goesmann A."/>
            <person name="Sogaard-Andersen L."/>
        </authorList>
    </citation>
    <scope>NUCLEOTIDE SEQUENCE [LARGE SCALE GENOMIC DNA]</scope>
    <source>
        <strain evidence="5 6">DSM 52655</strain>
    </source>
</reference>
<dbReference type="Proteomes" id="UP000217257">
    <property type="component" value="Chromosome"/>
</dbReference>
<evidence type="ECO:0000259" key="4">
    <source>
        <dbReference type="PROSITE" id="PS01124"/>
    </source>
</evidence>
<proteinExistence type="predicted"/>
<protein>
    <submittedName>
        <fullName evidence="5">AraC family transcriptional regulator</fullName>
    </submittedName>
</protein>
<organism evidence="5 6">
    <name type="scientific">Cystobacter fuscus</name>
    <dbReference type="NCBI Taxonomy" id="43"/>
    <lineage>
        <taxon>Bacteria</taxon>
        <taxon>Pseudomonadati</taxon>
        <taxon>Myxococcota</taxon>
        <taxon>Myxococcia</taxon>
        <taxon>Myxococcales</taxon>
        <taxon>Cystobacterineae</taxon>
        <taxon>Archangiaceae</taxon>
        <taxon>Cystobacter</taxon>
    </lineage>
</organism>
<evidence type="ECO:0000313" key="5">
    <source>
        <dbReference type="EMBL" id="ATB39744.1"/>
    </source>
</evidence>
<dbReference type="InterPro" id="IPR009057">
    <property type="entry name" value="Homeodomain-like_sf"/>
</dbReference>
<dbReference type="Gene3D" id="1.10.10.60">
    <property type="entry name" value="Homeodomain-like"/>
    <property type="match status" value="1"/>
</dbReference>
<dbReference type="PANTHER" id="PTHR47894">
    <property type="entry name" value="HTH-TYPE TRANSCRIPTIONAL REGULATOR GADX"/>
    <property type="match status" value="1"/>
</dbReference>
<dbReference type="InterPro" id="IPR032687">
    <property type="entry name" value="AraC-type_N"/>
</dbReference>
<evidence type="ECO:0000256" key="1">
    <source>
        <dbReference type="ARBA" id="ARBA00023015"/>
    </source>
</evidence>
<dbReference type="InterPro" id="IPR018060">
    <property type="entry name" value="HTH_AraC"/>
</dbReference>
<dbReference type="KEGG" id="cfus:CYFUS_005192"/>
<dbReference type="Pfam" id="PF12625">
    <property type="entry name" value="Arabinose_bd"/>
    <property type="match status" value="1"/>
</dbReference>
<dbReference type="GO" id="GO:0003700">
    <property type="term" value="F:DNA-binding transcription factor activity"/>
    <property type="evidence" value="ECO:0007669"/>
    <property type="project" value="InterPro"/>
</dbReference>
<dbReference type="GO" id="GO:0005829">
    <property type="term" value="C:cytosol"/>
    <property type="evidence" value="ECO:0007669"/>
    <property type="project" value="TreeGrafter"/>
</dbReference>
<keyword evidence="2" id="KW-0238">DNA-binding</keyword>
<keyword evidence="1" id="KW-0805">Transcription regulation</keyword>
<name>A0A250J741_9BACT</name>
<sequence length="352" mass="39336">MTPPELAGSVHAGAVRHLVEGAERAGLDVRPLLAGLDIPEAALTDLDGRVPLERYVALWKAASAHATSAPLGLVVGREHRPEYGGVLMYLLGHSATLEDGLTRVRRHQRLAHELFIPERVRDGDVVHFQRELPPAIAEVGALAEMLVMMWLTTARQLTGRDGWPREIEFQHACAFEPSVYSEAFHCPVRFERPRTRVSADPSVLDIPLRHADALLCAHLERHAAALLERVPGEEPLAHRVRGLLREELRGGDPSQERIARGLALGTRTLQRRLKDEGVAFNDLLDELRRELCLMHLKDQSLSVQQVAFLLGYAEPSGFYRAFRRWTGTTPQELRARQHSLRFTAGESRHASV</sequence>
<dbReference type="AlphaFoldDB" id="A0A250J741"/>
<evidence type="ECO:0000256" key="3">
    <source>
        <dbReference type="ARBA" id="ARBA00023163"/>
    </source>
</evidence>
<dbReference type="GO" id="GO:0000976">
    <property type="term" value="F:transcription cis-regulatory region binding"/>
    <property type="evidence" value="ECO:0007669"/>
    <property type="project" value="TreeGrafter"/>
</dbReference>
<dbReference type="RefSeq" id="WP_198316072.1">
    <property type="nucleotide sequence ID" value="NZ_CP022098.1"/>
</dbReference>
<evidence type="ECO:0000313" key="6">
    <source>
        <dbReference type="Proteomes" id="UP000217257"/>
    </source>
</evidence>
<dbReference type="SUPFAM" id="SSF46689">
    <property type="entry name" value="Homeodomain-like"/>
    <property type="match status" value="1"/>
</dbReference>
<dbReference type="PANTHER" id="PTHR47894:SF1">
    <property type="entry name" value="HTH-TYPE TRANSCRIPTIONAL REGULATOR VQSM"/>
    <property type="match status" value="1"/>
</dbReference>
<dbReference type="Pfam" id="PF12833">
    <property type="entry name" value="HTH_18"/>
    <property type="match status" value="1"/>
</dbReference>
<feature type="domain" description="HTH araC/xylS-type" evidence="4">
    <location>
        <begin position="238"/>
        <end position="336"/>
    </location>
</feature>
<evidence type="ECO:0000256" key="2">
    <source>
        <dbReference type="ARBA" id="ARBA00023125"/>
    </source>
</evidence>
<keyword evidence="3" id="KW-0804">Transcription</keyword>
<dbReference type="SMART" id="SM00342">
    <property type="entry name" value="HTH_ARAC"/>
    <property type="match status" value="1"/>
</dbReference>
<accession>A0A250J741</accession>
<gene>
    <name evidence="5" type="ORF">CYFUS_005192</name>
</gene>
<dbReference type="EMBL" id="CP022098">
    <property type="protein sequence ID" value="ATB39744.1"/>
    <property type="molecule type" value="Genomic_DNA"/>
</dbReference>